<comment type="subcellular location">
    <subcellularLocation>
        <location evidence="1">Lipid droplet</location>
    </subcellularLocation>
</comment>
<reference evidence="5 6" key="1">
    <citation type="submission" date="2016-03" db="EMBL/GenBank/DDBJ databases">
        <authorList>
            <person name="Ploux O."/>
        </authorList>
    </citation>
    <scope>NUCLEOTIDE SEQUENCE [LARGE SCALE GENOMIC DNA]</scope>
    <source>
        <strain evidence="5 6">UAMH 11012</strain>
    </source>
</reference>
<comment type="similarity">
    <text evidence="2">Belongs to the AB hydrolase superfamily. LDAH family.</text>
</comment>
<dbReference type="PANTHER" id="PTHR13390:SF0">
    <property type="entry name" value="LIPID DROPLET-ASSOCIATED HYDROLASE"/>
    <property type="match status" value="1"/>
</dbReference>
<evidence type="ECO:0000256" key="3">
    <source>
        <dbReference type="ARBA" id="ARBA00022677"/>
    </source>
</evidence>
<keyword evidence="6" id="KW-1185">Reference proteome</keyword>
<dbReference type="Pfam" id="PF10230">
    <property type="entry name" value="LIDHydrolase"/>
    <property type="match status" value="1"/>
</dbReference>
<dbReference type="Proteomes" id="UP000184330">
    <property type="component" value="Unassembled WGS sequence"/>
</dbReference>
<evidence type="ECO:0000256" key="4">
    <source>
        <dbReference type="ARBA" id="ARBA00022801"/>
    </source>
</evidence>
<evidence type="ECO:0000313" key="6">
    <source>
        <dbReference type="Proteomes" id="UP000184330"/>
    </source>
</evidence>
<protein>
    <recommendedName>
        <fullName evidence="7">AB hydrolase-1 domain-containing protein</fullName>
    </recommendedName>
</protein>
<gene>
    <name evidence="5" type="ORF">PAC_04385</name>
</gene>
<evidence type="ECO:0008006" key="7">
    <source>
        <dbReference type="Google" id="ProtNLM"/>
    </source>
</evidence>
<evidence type="ECO:0000256" key="2">
    <source>
        <dbReference type="ARBA" id="ARBA00008300"/>
    </source>
</evidence>
<evidence type="ECO:0000313" key="5">
    <source>
        <dbReference type="EMBL" id="CZR54501.1"/>
    </source>
</evidence>
<accession>A0A1L7WP28</accession>
<dbReference type="Gene3D" id="3.40.50.1820">
    <property type="entry name" value="alpha/beta hydrolase"/>
    <property type="match status" value="1"/>
</dbReference>
<dbReference type="EMBL" id="FJOG01000005">
    <property type="protein sequence ID" value="CZR54501.1"/>
    <property type="molecule type" value="Genomic_DNA"/>
</dbReference>
<sequence>MSSMKSDTWNSISEISYRPIADDPSATYTLIYFITGNPGLIAYYDTFLATLYNLLLGSKHNSPNHFHIHGQSLAGFEDWEKHSSRSSPYSLEEQINISLQSLQAQRIPSGPRQGQPYDIIIVIGHSVGSYILLELITRLRKSLSIIDIRAGILLFPTVTHIAQSPSGVKISTLFRIPDFAKRASSVAKALVSVAPRSVLKWLVGFVTRMPSDAADVTARFLKSRMGIWQALHMAKDEMDTITEDRWDQDIWGIEHEELDQKRQIPRLIFYFGENDHWVANHTRDALIAARGRIEDETSSSKPTMMIDENGIDHGFCIRHSESIAEKVKVWIEGVMSGD</sequence>
<dbReference type="InterPro" id="IPR019363">
    <property type="entry name" value="LDAH"/>
</dbReference>
<evidence type="ECO:0000256" key="1">
    <source>
        <dbReference type="ARBA" id="ARBA00004502"/>
    </source>
</evidence>
<dbReference type="AlphaFoldDB" id="A0A1L7WP28"/>
<dbReference type="InterPro" id="IPR029058">
    <property type="entry name" value="AB_hydrolase_fold"/>
</dbReference>
<organism evidence="5 6">
    <name type="scientific">Phialocephala subalpina</name>
    <dbReference type="NCBI Taxonomy" id="576137"/>
    <lineage>
        <taxon>Eukaryota</taxon>
        <taxon>Fungi</taxon>
        <taxon>Dikarya</taxon>
        <taxon>Ascomycota</taxon>
        <taxon>Pezizomycotina</taxon>
        <taxon>Leotiomycetes</taxon>
        <taxon>Helotiales</taxon>
        <taxon>Mollisiaceae</taxon>
        <taxon>Phialocephala</taxon>
        <taxon>Phialocephala fortinii species complex</taxon>
    </lineage>
</organism>
<dbReference type="OrthoDB" id="448051at2759"/>
<name>A0A1L7WP28_9HELO</name>
<dbReference type="GO" id="GO:0005811">
    <property type="term" value="C:lipid droplet"/>
    <property type="evidence" value="ECO:0007669"/>
    <property type="project" value="UniProtKB-SubCell"/>
</dbReference>
<dbReference type="GO" id="GO:0019915">
    <property type="term" value="P:lipid storage"/>
    <property type="evidence" value="ECO:0007669"/>
    <property type="project" value="InterPro"/>
</dbReference>
<dbReference type="GO" id="GO:0016298">
    <property type="term" value="F:lipase activity"/>
    <property type="evidence" value="ECO:0007669"/>
    <property type="project" value="InterPro"/>
</dbReference>
<dbReference type="PANTHER" id="PTHR13390">
    <property type="entry name" value="LIPASE"/>
    <property type="match status" value="1"/>
</dbReference>
<proteinExistence type="inferred from homology"/>
<keyword evidence="4" id="KW-0378">Hydrolase</keyword>
<dbReference type="SUPFAM" id="SSF53474">
    <property type="entry name" value="alpha/beta-Hydrolases"/>
    <property type="match status" value="1"/>
</dbReference>
<keyword evidence="3" id="KW-0551">Lipid droplet</keyword>